<evidence type="ECO:0000256" key="3">
    <source>
        <dbReference type="SAM" id="MobiDB-lite"/>
    </source>
</evidence>
<reference evidence="5" key="1">
    <citation type="journal article" date="2020" name="bioRxiv">
        <title>Hybrid origin of Populus tomentosa Carr. identified through genome sequencing and phylogenomic analysis.</title>
        <authorList>
            <person name="An X."/>
            <person name="Gao K."/>
            <person name="Chen Z."/>
            <person name="Li J."/>
            <person name="Yang X."/>
            <person name="Yang X."/>
            <person name="Zhou J."/>
            <person name="Guo T."/>
            <person name="Zhao T."/>
            <person name="Huang S."/>
            <person name="Miao D."/>
            <person name="Khan W.U."/>
            <person name="Rao P."/>
            <person name="Ye M."/>
            <person name="Lei B."/>
            <person name="Liao W."/>
            <person name="Wang J."/>
            <person name="Ji L."/>
            <person name="Li Y."/>
            <person name="Guo B."/>
            <person name="Mustafa N.S."/>
            <person name="Li S."/>
            <person name="Yun Q."/>
            <person name="Keller S.R."/>
            <person name="Mao J."/>
            <person name="Zhang R."/>
            <person name="Strauss S.H."/>
        </authorList>
    </citation>
    <scope>NUCLEOTIDE SEQUENCE</scope>
    <source>
        <strain evidence="5">GM15</strain>
        <tissue evidence="5">Leaf</tissue>
    </source>
</reference>
<dbReference type="SMART" id="SM00360">
    <property type="entry name" value="RRM"/>
    <property type="match status" value="1"/>
</dbReference>
<evidence type="ECO:0000313" key="5">
    <source>
        <dbReference type="EMBL" id="KAG6760246.1"/>
    </source>
</evidence>
<dbReference type="EMBL" id="JAAWWB010000019">
    <property type="protein sequence ID" value="KAG6760246.1"/>
    <property type="molecule type" value="Genomic_DNA"/>
</dbReference>
<gene>
    <name evidence="5" type="ORF">POTOM_036753</name>
</gene>
<dbReference type="GO" id="GO:0006406">
    <property type="term" value="P:mRNA export from nucleus"/>
    <property type="evidence" value="ECO:0007669"/>
    <property type="project" value="TreeGrafter"/>
</dbReference>
<dbReference type="Pfam" id="PF13865">
    <property type="entry name" value="FoP_duplication"/>
    <property type="match status" value="1"/>
</dbReference>
<evidence type="ECO:0000259" key="4">
    <source>
        <dbReference type="PROSITE" id="PS50102"/>
    </source>
</evidence>
<dbReference type="AlphaFoldDB" id="A0A8X7Z0R8"/>
<protein>
    <recommendedName>
        <fullName evidence="4">RRM domain-containing protein</fullName>
    </recommendedName>
</protein>
<comment type="caution">
    <text evidence="5">The sequence shown here is derived from an EMBL/GenBank/DDBJ whole genome shotgun (WGS) entry which is preliminary data.</text>
</comment>
<keyword evidence="6" id="KW-1185">Reference proteome</keyword>
<dbReference type="PANTHER" id="PTHR19965">
    <property type="entry name" value="RNA AND EXPORT FACTOR BINDING PROTEIN"/>
    <property type="match status" value="1"/>
</dbReference>
<feature type="region of interest" description="Disordered" evidence="3">
    <location>
        <begin position="238"/>
        <end position="261"/>
    </location>
</feature>
<dbReference type="CDD" id="cd12680">
    <property type="entry name" value="RRM_THOC4"/>
    <property type="match status" value="1"/>
</dbReference>
<organism evidence="5 6">
    <name type="scientific">Populus tomentosa</name>
    <name type="common">Chinese white poplar</name>
    <dbReference type="NCBI Taxonomy" id="118781"/>
    <lineage>
        <taxon>Eukaryota</taxon>
        <taxon>Viridiplantae</taxon>
        <taxon>Streptophyta</taxon>
        <taxon>Embryophyta</taxon>
        <taxon>Tracheophyta</taxon>
        <taxon>Spermatophyta</taxon>
        <taxon>Magnoliopsida</taxon>
        <taxon>eudicotyledons</taxon>
        <taxon>Gunneridae</taxon>
        <taxon>Pentapetalae</taxon>
        <taxon>rosids</taxon>
        <taxon>fabids</taxon>
        <taxon>Malpighiales</taxon>
        <taxon>Salicaceae</taxon>
        <taxon>Saliceae</taxon>
        <taxon>Populus</taxon>
    </lineage>
</organism>
<dbReference type="SMART" id="SM01218">
    <property type="entry name" value="FoP_duplication"/>
    <property type="match status" value="1"/>
</dbReference>
<dbReference type="Pfam" id="PF00076">
    <property type="entry name" value="RRM_1"/>
    <property type="match status" value="1"/>
</dbReference>
<accession>A0A8X7Z0R8</accession>
<dbReference type="InterPro" id="IPR000504">
    <property type="entry name" value="RRM_dom"/>
</dbReference>
<dbReference type="PROSITE" id="PS50102">
    <property type="entry name" value="RRM"/>
    <property type="match status" value="1"/>
</dbReference>
<feature type="region of interest" description="Disordered" evidence="3">
    <location>
        <begin position="16"/>
        <end position="44"/>
    </location>
</feature>
<name>A0A8X7Z0R8_POPTO</name>
<feature type="domain" description="RRM" evidence="4">
    <location>
        <begin position="85"/>
        <end position="175"/>
    </location>
</feature>
<evidence type="ECO:0000256" key="1">
    <source>
        <dbReference type="ARBA" id="ARBA00022884"/>
    </source>
</evidence>
<dbReference type="OrthoDB" id="849092at2759"/>
<dbReference type="Proteomes" id="UP000886885">
    <property type="component" value="Chromosome 10A"/>
</dbReference>
<dbReference type="GO" id="GO:0003729">
    <property type="term" value="F:mRNA binding"/>
    <property type="evidence" value="ECO:0007669"/>
    <property type="project" value="TreeGrafter"/>
</dbReference>
<sequence>MSSLLDMSLDDLIRKGKENGGRDSNFRGSGRGAGSSSVLGPGPDRLVFHRDLTRPKPYSVRPVQVMQVQQEPIMLAASEGSNGEAKLYISNLDYGVSNEDIKVLKLALCCLIPIQVLFSEVGELLRYSLHYDMSGRSKGTAEVVFARQTDALAAVRRYNNVQLDGKPLKIELVGINVITPVPVSVPVTAITNVANPNGAVRRETCILVLFIVVQYFSSQRANFCFSLDSVHERIGARGRGHGGGAGGRGGGSVQEFARGQGQVRRRVEKLTAEALDSDLDKYHFEAMKLK</sequence>
<dbReference type="GO" id="GO:0005634">
    <property type="term" value="C:nucleus"/>
    <property type="evidence" value="ECO:0007669"/>
    <property type="project" value="TreeGrafter"/>
</dbReference>
<keyword evidence="1 2" id="KW-0694">RNA-binding</keyword>
<feature type="compositionally biased region" description="Basic and acidic residues" evidence="3">
    <location>
        <begin position="16"/>
        <end position="25"/>
    </location>
</feature>
<evidence type="ECO:0000256" key="2">
    <source>
        <dbReference type="PROSITE-ProRule" id="PRU00176"/>
    </source>
</evidence>
<proteinExistence type="predicted"/>
<dbReference type="PANTHER" id="PTHR19965:SF102">
    <property type="entry name" value="THO COMPLEX SUBUNIT 4A-LIKE ISOFORM X1"/>
    <property type="match status" value="1"/>
</dbReference>
<feature type="compositionally biased region" description="Gly residues" evidence="3">
    <location>
        <begin position="241"/>
        <end position="252"/>
    </location>
</feature>
<dbReference type="InterPro" id="IPR025715">
    <property type="entry name" value="FoP_C"/>
</dbReference>
<evidence type="ECO:0000313" key="6">
    <source>
        <dbReference type="Proteomes" id="UP000886885"/>
    </source>
</evidence>
<dbReference type="InterPro" id="IPR051229">
    <property type="entry name" value="ALYREF_mRNA_export"/>
</dbReference>